<evidence type="ECO:0000256" key="6">
    <source>
        <dbReference type="ARBA" id="ARBA00022989"/>
    </source>
</evidence>
<protein>
    <submittedName>
        <fullName evidence="10">ArnT family glycosyltransferase</fullName>
        <ecNumber evidence="10">2.4.-.-</ecNumber>
    </submittedName>
</protein>
<proteinExistence type="predicted"/>
<feature type="transmembrane region" description="Helical" evidence="8">
    <location>
        <begin position="313"/>
        <end position="331"/>
    </location>
</feature>
<keyword evidence="7 8" id="KW-0472">Membrane</keyword>
<comment type="caution">
    <text evidence="10">The sequence shown here is derived from an EMBL/GenBank/DDBJ whole genome shotgun (WGS) entry which is preliminary data.</text>
</comment>
<feature type="domain" description="Glycosyltransferase RgtA/B/C/D-like" evidence="9">
    <location>
        <begin position="80"/>
        <end position="236"/>
    </location>
</feature>
<dbReference type="InterPro" id="IPR038731">
    <property type="entry name" value="RgtA/B/C-like"/>
</dbReference>
<keyword evidence="2" id="KW-1003">Cell membrane</keyword>
<evidence type="ECO:0000256" key="4">
    <source>
        <dbReference type="ARBA" id="ARBA00022679"/>
    </source>
</evidence>
<feature type="transmembrane region" description="Helical" evidence="8">
    <location>
        <begin position="222"/>
        <end position="243"/>
    </location>
</feature>
<accession>A0ABW1WFU3</accession>
<feature type="transmembrane region" description="Helical" evidence="8">
    <location>
        <begin position="20"/>
        <end position="37"/>
    </location>
</feature>
<evidence type="ECO:0000259" key="9">
    <source>
        <dbReference type="Pfam" id="PF13231"/>
    </source>
</evidence>
<dbReference type="PANTHER" id="PTHR33908">
    <property type="entry name" value="MANNOSYLTRANSFERASE YKCB-RELATED"/>
    <property type="match status" value="1"/>
</dbReference>
<keyword evidence="6 8" id="KW-1133">Transmembrane helix</keyword>
<evidence type="ECO:0000313" key="10">
    <source>
        <dbReference type="EMBL" id="MFC6386402.1"/>
    </source>
</evidence>
<dbReference type="PANTHER" id="PTHR33908:SF3">
    <property type="entry name" value="UNDECAPRENYL PHOSPHATE-ALPHA-4-AMINO-4-DEOXY-L-ARABINOSE ARABINOSYL TRANSFERASE"/>
    <property type="match status" value="1"/>
</dbReference>
<sequence length="487" mass="56790">MGRTLNWLMNRTLVLIEKYYYIFVAIIFSILCFTLFYKMNMPNIQDWDEARHGVNAYEMLRFHNYIVNYYGSSPDYWNLKPPMSYWSIIIGYKLFGFDTLGLRFFSGLSLLLVSIILGIFVKKRFGKLASLITLASFISCVPLVLNHCGRTGDPDALFLLFFTSSIICLLKMDHKFAFLYLAGIFFSFAFLTKSWHAFSILIVICLFIIFTGKIRKLNIYQYSIFIVSSLLPILIWAIFRYHYDGLTFFKQMIQYDLLSRSSQALEGHMGGRLYYIEFIVQQNPYWTIVLFASFFGCLTIVSRNNLFHQYRNYIIGLLLWICVPLLIFSMSKTKLYWYIYPIIPALSICIGWFSAKLIKMKKPVLSITLIVLIAFSFFANEKIILQSIKSANSYEVQTLFEKMNRSPQYSKANVYLGKDLNWSQSTYLSGLLYGDVVAKDTGMKGFLHDKNKNSLLVVTKDKVNEKTITQHHYKIISSNDQYYLLQK</sequence>
<evidence type="ECO:0000256" key="2">
    <source>
        <dbReference type="ARBA" id="ARBA00022475"/>
    </source>
</evidence>
<dbReference type="RefSeq" id="WP_253077418.1">
    <property type="nucleotide sequence ID" value="NZ_JAMXWN010000022.1"/>
</dbReference>
<organism evidence="10 11">
    <name type="scientific">Sporolactobacillus kofuensis</name>
    <dbReference type="NCBI Taxonomy" id="269672"/>
    <lineage>
        <taxon>Bacteria</taxon>
        <taxon>Bacillati</taxon>
        <taxon>Bacillota</taxon>
        <taxon>Bacilli</taxon>
        <taxon>Bacillales</taxon>
        <taxon>Sporolactobacillaceae</taxon>
        <taxon>Sporolactobacillus</taxon>
    </lineage>
</organism>
<keyword evidence="4 10" id="KW-0808">Transferase</keyword>
<evidence type="ECO:0000256" key="7">
    <source>
        <dbReference type="ARBA" id="ARBA00023136"/>
    </source>
</evidence>
<reference evidence="11" key="1">
    <citation type="journal article" date="2019" name="Int. J. Syst. Evol. Microbiol.">
        <title>The Global Catalogue of Microorganisms (GCM) 10K type strain sequencing project: providing services to taxonomists for standard genome sequencing and annotation.</title>
        <authorList>
            <consortium name="The Broad Institute Genomics Platform"/>
            <consortium name="The Broad Institute Genome Sequencing Center for Infectious Disease"/>
            <person name="Wu L."/>
            <person name="Ma J."/>
        </authorList>
    </citation>
    <scope>NUCLEOTIDE SEQUENCE [LARGE SCALE GENOMIC DNA]</scope>
    <source>
        <strain evidence="11">CCUG 42001</strain>
    </source>
</reference>
<keyword evidence="5 8" id="KW-0812">Transmembrane</keyword>
<feature type="transmembrane region" description="Helical" evidence="8">
    <location>
        <begin position="284"/>
        <end position="301"/>
    </location>
</feature>
<dbReference type="Proteomes" id="UP001596267">
    <property type="component" value="Unassembled WGS sequence"/>
</dbReference>
<evidence type="ECO:0000256" key="3">
    <source>
        <dbReference type="ARBA" id="ARBA00022676"/>
    </source>
</evidence>
<gene>
    <name evidence="10" type="ORF">ACFP7A_07300</name>
</gene>
<dbReference type="GO" id="GO:0016757">
    <property type="term" value="F:glycosyltransferase activity"/>
    <property type="evidence" value="ECO:0007669"/>
    <property type="project" value="UniProtKB-KW"/>
</dbReference>
<dbReference type="EMBL" id="JBHSTQ010000006">
    <property type="protein sequence ID" value="MFC6386402.1"/>
    <property type="molecule type" value="Genomic_DNA"/>
</dbReference>
<feature type="transmembrane region" description="Helical" evidence="8">
    <location>
        <begin position="127"/>
        <end position="144"/>
    </location>
</feature>
<comment type="subcellular location">
    <subcellularLocation>
        <location evidence="1">Cell membrane</location>
        <topology evidence="1">Multi-pass membrane protein</topology>
    </subcellularLocation>
</comment>
<dbReference type="Pfam" id="PF13231">
    <property type="entry name" value="PMT_2"/>
    <property type="match status" value="1"/>
</dbReference>
<evidence type="ECO:0000256" key="5">
    <source>
        <dbReference type="ARBA" id="ARBA00022692"/>
    </source>
</evidence>
<keyword evidence="11" id="KW-1185">Reference proteome</keyword>
<dbReference type="InterPro" id="IPR050297">
    <property type="entry name" value="LipidA_mod_glycosyltrf_83"/>
</dbReference>
<feature type="transmembrane region" description="Helical" evidence="8">
    <location>
        <begin position="362"/>
        <end position="379"/>
    </location>
</feature>
<evidence type="ECO:0000256" key="8">
    <source>
        <dbReference type="SAM" id="Phobius"/>
    </source>
</evidence>
<evidence type="ECO:0000256" key="1">
    <source>
        <dbReference type="ARBA" id="ARBA00004651"/>
    </source>
</evidence>
<evidence type="ECO:0000313" key="11">
    <source>
        <dbReference type="Proteomes" id="UP001596267"/>
    </source>
</evidence>
<dbReference type="EC" id="2.4.-.-" evidence="10"/>
<keyword evidence="3 10" id="KW-0328">Glycosyltransferase</keyword>
<feature type="transmembrane region" description="Helical" evidence="8">
    <location>
        <begin position="337"/>
        <end position="355"/>
    </location>
</feature>
<feature type="transmembrane region" description="Helical" evidence="8">
    <location>
        <begin position="178"/>
        <end position="210"/>
    </location>
</feature>
<name>A0ABW1WFU3_9BACL</name>
<feature type="transmembrane region" description="Helical" evidence="8">
    <location>
        <begin position="100"/>
        <end position="121"/>
    </location>
</feature>